<name>A0AA36H3D9_CYLNA</name>
<reference evidence="2" key="1">
    <citation type="submission" date="2023-07" db="EMBL/GenBank/DDBJ databases">
        <authorList>
            <consortium name="CYATHOMIX"/>
        </authorList>
    </citation>
    <scope>NUCLEOTIDE SEQUENCE</scope>
    <source>
        <strain evidence="2">N/A</strain>
    </source>
</reference>
<dbReference type="Proteomes" id="UP001176961">
    <property type="component" value="Unassembled WGS sequence"/>
</dbReference>
<evidence type="ECO:0000313" key="2">
    <source>
        <dbReference type="EMBL" id="CAJ0603212.1"/>
    </source>
</evidence>
<protein>
    <submittedName>
        <fullName evidence="2">Uncharacterized protein</fullName>
    </submittedName>
</protein>
<sequence length="73" mass="7793">MRSLLLLILIAVCISSVAAQWGMSPYGGMRGPYGYGGGMYGRQRYGGYGMRRPYGGGFGGNPMMGLMRGMMIG</sequence>
<dbReference type="AlphaFoldDB" id="A0AA36H3D9"/>
<accession>A0AA36H3D9</accession>
<organism evidence="2 3">
    <name type="scientific">Cylicocyclus nassatus</name>
    <name type="common">Nematode worm</name>
    <dbReference type="NCBI Taxonomy" id="53992"/>
    <lineage>
        <taxon>Eukaryota</taxon>
        <taxon>Metazoa</taxon>
        <taxon>Ecdysozoa</taxon>
        <taxon>Nematoda</taxon>
        <taxon>Chromadorea</taxon>
        <taxon>Rhabditida</taxon>
        <taxon>Rhabditina</taxon>
        <taxon>Rhabditomorpha</taxon>
        <taxon>Strongyloidea</taxon>
        <taxon>Strongylidae</taxon>
        <taxon>Cylicocyclus</taxon>
    </lineage>
</organism>
<gene>
    <name evidence="2" type="ORF">CYNAS_LOCUS15195</name>
</gene>
<feature type="chain" id="PRO_5041406384" evidence="1">
    <location>
        <begin position="20"/>
        <end position="73"/>
    </location>
</feature>
<feature type="signal peptide" evidence="1">
    <location>
        <begin position="1"/>
        <end position="19"/>
    </location>
</feature>
<keyword evidence="3" id="KW-1185">Reference proteome</keyword>
<evidence type="ECO:0000256" key="1">
    <source>
        <dbReference type="SAM" id="SignalP"/>
    </source>
</evidence>
<keyword evidence="1" id="KW-0732">Signal</keyword>
<evidence type="ECO:0000313" key="3">
    <source>
        <dbReference type="Proteomes" id="UP001176961"/>
    </source>
</evidence>
<comment type="caution">
    <text evidence="2">The sequence shown here is derived from an EMBL/GenBank/DDBJ whole genome shotgun (WGS) entry which is preliminary data.</text>
</comment>
<proteinExistence type="predicted"/>
<dbReference type="EMBL" id="CATQJL010000305">
    <property type="protein sequence ID" value="CAJ0603212.1"/>
    <property type="molecule type" value="Genomic_DNA"/>
</dbReference>